<keyword evidence="1" id="KW-0732">Signal</keyword>
<dbReference type="Proteomes" id="UP000283090">
    <property type="component" value="Unassembled WGS sequence"/>
</dbReference>
<protein>
    <recommendedName>
        <fullName evidence="2">SCP domain-containing protein</fullName>
    </recommendedName>
</protein>
<evidence type="ECO:0000259" key="2">
    <source>
        <dbReference type="SMART" id="SM00198"/>
    </source>
</evidence>
<dbReference type="OrthoDB" id="337038at2759"/>
<dbReference type="STRING" id="97331.A0A437A1T9"/>
<sequence length="208" mass="22859">MLFSSVVLYLFATLGCIAGVFAAGFDNVQGSGKGSGVVEVKGDPPLVSFDSLGNLQLVISLINKYRAAHQSPPVTWNTTLAQYAANVAYPYCRFQTSHGPYGEILAGSATANNPEWFIWFNFYDENKSYDFKNPRVYDNATKHLTQIVWAGSKQVGFAFVTGCDKTLKYQLWCEFSPKGNTGSQSAYRNNVKVADRTKEIPGMPPAII</sequence>
<dbReference type="InterPro" id="IPR035940">
    <property type="entry name" value="CAP_sf"/>
</dbReference>
<dbReference type="AlphaFoldDB" id="A0A437A1T9"/>
<organism evidence="3 4">
    <name type="scientific">Arthrobotrys flagrans</name>
    <name type="common">Nematode-trapping fungus</name>
    <name type="synonym">Trichothecium flagrans</name>
    <dbReference type="NCBI Taxonomy" id="97331"/>
    <lineage>
        <taxon>Eukaryota</taxon>
        <taxon>Fungi</taxon>
        <taxon>Dikarya</taxon>
        <taxon>Ascomycota</taxon>
        <taxon>Pezizomycotina</taxon>
        <taxon>Orbiliomycetes</taxon>
        <taxon>Orbiliales</taxon>
        <taxon>Orbiliaceae</taxon>
        <taxon>Arthrobotrys</taxon>
    </lineage>
</organism>
<dbReference type="VEuPathDB" id="FungiDB:DFL_003440"/>
<evidence type="ECO:0000313" key="3">
    <source>
        <dbReference type="EMBL" id="RVD85109.1"/>
    </source>
</evidence>
<dbReference type="SUPFAM" id="SSF55797">
    <property type="entry name" value="PR-1-like"/>
    <property type="match status" value="1"/>
</dbReference>
<dbReference type="PANTHER" id="PTHR10334">
    <property type="entry name" value="CYSTEINE-RICH SECRETORY PROTEIN-RELATED"/>
    <property type="match status" value="1"/>
</dbReference>
<feature type="signal peptide" evidence="1">
    <location>
        <begin position="1"/>
        <end position="22"/>
    </location>
</feature>
<dbReference type="RefSeq" id="XP_067490653.1">
    <property type="nucleotide sequence ID" value="XM_067632379.1"/>
</dbReference>
<dbReference type="EMBL" id="SAEB01000006">
    <property type="protein sequence ID" value="RVD85109.1"/>
    <property type="molecule type" value="Genomic_DNA"/>
</dbReference>
<comment type="caution">
    <text evidence="3">The sequence shown here is derived from an EMBL/GenBank/DDBJ whole genome shotgun (WGS) entry which is preliminary data.</text>
</comment>
<evidence type="ECO:0000313" key="4">
    <source>
        <dbReference type="Proteomes" id="UP000283090"/>
    </source>
</evidence>
<evidence type="ECO:0000256" key="1">
    <source>
        <dbReference type="SAM" id="SignalP"/>
    </source>
</evidence>
<dbReference type="GeneID" id="93585751"/>
<accession>A0A437A1T9</accession>
<dbReference type="Gene3D" id="3.40.33.10">
    <property type="entry name" value="CAP"/>
    <property type="match status" value="1"/>
</dbReference>
<proteinExistence type="predicted"/>
<gene>
    <name evidence="3" type="ORF">DFL_003440</name>
</gene>
<dbReference type="InterPro" id="IPR014044">
    <property type="entry name" value="CAP_dom"/>
</dbReference>
<feature type="domain" description="SCP" evidence="2">
    <location>
        <begin position="53"/>
        <end position="183"/>
    </location>
</feature>
<reference evidence="3 4" key="1">
    <citation type="submission" date="2019-01" db="EMBL/GenBank/DDBJ databases">
        <title>Intercellular communication is required for trap formation in the nematode-trapping fungus Duddingtonia flagrans.</title>
        <authorList>
            <person name="Youssar L."/>
            <person name="Wernet V."/>
            <person name="Hensel N."/>
            <person name="Hildebrandt H.-G."/>
            <person name="Fischer R."/>
        </authorList>
    </citation>
    <scope>NUCLEOTIDE SEQUENCE [LARGE SCALE GENOMIC DNA]</scope>
    <source>
        <strain evidence="3 4">CBS H-5679</strain>
    </source>
</reference>
<dbReference type="InterPro" id="IPR001283">
    <property type="entry name" value="CRISP-related"/>
</dbReference>
<dbReference type="Pfam" id="PF00188">
    <property type="entry name" value="CAP"/>
    <property type="match status" value="1"/>
</dbReference>
<dbReference type="SMART" id="SM00198">
    <property type="entry name" value="SCP"/>
    <property type="match status" value="1"/>
</dbReference>
<keyword evidence="4" id="KW-1185">Reference proteome</keyword>
<name>A0A437A1T9_ARTFL</name>
<feature type="chain" id="PRO_5019022209" description="SCP domain-containing protein" evidence="1">
    <location>
        <begin position="23"/>
        <end position="208"/>
    </location>
</feature>